<keyword evidence="2" id="KW-1185">Reference proteome</keyword>
<sequence>MKMKRAGILLLLLAISIAMVRVLVGTSTPASSSSNNRPEIPVDKDCRAEGWTHTLIGESSEAGVRYQLVDSQDPDGYYHLNVVQVDNAGCKALTYPGDDHPILGNHVPYAVAVDLAKASWSRDMETMGGKQQMEQRLASTTVSLDLGDNIDLYSWDLAALDQLGVNYPDYVKPLDEFASRSEAQEYYEPIYTKQWQKENNYDNRFHGAD</sequence>
<dbReference type="Proteomes" id="UP000248857">
    <property type="component" value="Unassembled WGS sequence"/>
</dbReference>
<name>A0A2W1J7Z0_9CYAN</name>
<comment type="caution">
    <text evidence="1">The sequence shown here is derived from an EMBL/GenBank/DDBJ whole genome shotgun (WGS) entry which is preliminary data.</text>
</comment>
<dbReference type="AlphaFoldDB" id="A0A2W1J7Z0"/>
<gene>
    <name evidence="1" type="ORF">C1752_14791</name>
</gene>
<dbReference type="RefSeq" id="WP_110989178.1">
    <property type="nucleotide sequence ID" value="NZ_CAWNWM010000046.1"/>
</dbReference>
<organism evidence="1 2">
    <name type="scientific">Acaryochloris thomasi RCC1774</name>
    <dbReference type="NCBI Taxonomy" id="1764569"/>
    <lineage>
        <taxon>Bacteria</taxon>
        <taxon>Bacillati</taxon>
        <taxon>Cyanobacteriota</taxon>
        <taxon>Cyanophyceae</taxon>
        <taxon>Acaryochloridales</taxon>
        <taxon>Acaryochloridaceae</taxon>
        <taxon>Acaryochloris</taxon>
        <taxon>Acaryochloris thomasi</taxon>
    </lineage>
</organism>
<protein>
    <submittedName>
        <fullName evidence="1">Uncharacterized protein</fullName>
    </submittedName>
</protein>
<evidence type="ECO:0000313" key="2">
    <source>
        <dbReference type="Proteomes" id="UP000248857"/>
    </source>
</evidence>
<dbReference type="EMBL" id="PQWO01000046">
    <property type="protein sequence ID" value="PZD70286.1"/>
    <property type="molecule type" value="Genomic_DNA"/>
</dbReference>
<evidence type="ECO:0000313" key="1">
    <source>
        <dbReference type="EMBL" id="PZD70286.1"/>
    </source>
</evidence>
<accession>A0A2W1J7Z0</accession>
<reference evidence="1 2" key="1">
    <citation type="journal article" date="2018" name="Sci. Rep.">
        <title>A novel species of the marine cyanobacterium Acaryochloris with a unique pigment content and lifestyle.</title>
        <authorList>
            <person name="Partensky F."/>
            <person name="Six C."/>
            <person name="Ratin M."/>
            <person name="Garczarek L."/>
            <person name="Vaulot D."/>
            <person name="Probert I."/>
            <person name="Calteau A."/>
            <person name="Gourvil P."/>
            <person name="Marie D."/>
            <person name="Grebert T."/>
            <person name="Bouchier C."/>
            <person name="Le Panse S."/>
            <person name="Gachenot M."/>
            <person name="Rodriguez F."/>
            <person name="Garrido J.L."/>
        </authorList>
    </citation>
    <scope>NUCLEOTIDE SEQUENCE [LARGE SCALE GENOMIC DNA]</scope>
    <source>
        <strain evidence="1 2">RCC1774</strain>
    </source>
</reference>
<proteinExistence type="predicted"/>